<organism evidence="2 3">
    <name type="scientific">Cannabis sativa</name>
    <name type="common">Hemp</name>
    <name type="synonym">Marijuana</name>
    <dbReference type="NCBI Taxonomy" id="3483"/>
    <lineage>
        <taxon>Eukaryota</taxon>
        <taxon>Viridiplantae</taxon>
        <taxon>Streptophyta</taxon>
        <taxon>Embryophyta</taxon>
        <taxon>Tracheophyta</taxon>
        <taxon>Spermatophyta</taxon>
        <taxon>Magnoliopsida</taxon>
        <taxon>eudicotyledons</taxon>
        <taxon>Gunneridae</taxon>
        <taxon>Pentapetalae</taxon>
        <taxon>rosids</taxon>
        <taxon>fabids</taxon>
        <taxon>Rosales</taxon>
        <taxon>Cannabaceae</taxon>
        <taxon>Cannabis</taxon>
    </lineage>
</organism>
<accession>A0A803PJT1</accession>
<proteinExistence type="predicted"/>
<keyword evidence="1" id="KW-0175">Coiled coil</keyword>
<dbReference type="EnsemblPlants" id="evm.model.05.1050">
    <property type="protein sequence ID" value="cds.evm.model.05.1050"/>
    <property type="gene ID" value="evm.TU.05.1050"/>
</dbReference>
<evidence type="ECO:0000256" key="1">
    <source>
        <dbReference type="SAM" id="Coils"/>
    </source>
</evidence>
<sequence length="331" mass="38058">MILVSLKVLYHILGWECPTSLEIAYFYSVKAVPGRKNVAGGFYYLGTYIGDWKIIVRLPNKTWFKEDFFGTTGLSPINTITFRIIPIPRRPVPTPVIAKRHKILLSLQYGLRAIDFLLNEKILKNVGLLTSDEFTCDYKIPKYSSFQKVLVQVEEESMDVDLECMFKSPPLVDKKSKKRVPKMPAKSLEKGKKVSVVRNAKEQPNGSVHQAEMLKAQLHQTREHRDTLAKKWNNSNAEVSHTKEEVVKQRVADQKKVKELEDSLESLQADHEKKLKEMEAETKDRVISIGRRTIYQIWSANPDLDFSFLGDNADAMLAFCERTRREELGKE</sequence>
<protein>
    <submittedName>
        <fullName evidence="2">Uncharacterized protein</fullName>
    </submittedName>
</protein>
<evidence type="ECO:0000313" key="3">
    <source>
        <dbReference type="Proteomes" id="UP000596661"/>
    </source>
</evidence>
<dbReference type="EMBL" id="UZAU01000489">
    <property type="status" value="NOT_ANNOTATED_CDS"/>
    <property type="molecule type" value="Genomic_DNA"/>
</dbReference>
<name>A0A803PJT1_CANSA</name>
<keyword evidence="3" id="KW-1185">Reference proteome</keyword>
<dbReference type="Gramene" id="evm.model.05.1050">
    <property type="protein sequence ID" value="cds.evm.model.05.1050"/>
    <property type="gene ID" value="evm.TU.05.1050"/>
</dbReference>
<reference evidence="2" key="2">
    <citation type="submission" date="2021-03" db="UniProtKB">
        <authorList>
            <consortium name="EnsemblPlants"/>
        </authorList>
    </citation>
    <scope>IDENTIFICATION</scope>
</reference>
<evidence type="ECO:0000313" key="2">
    <source>
        <dbReference type="EnsemblPlants" id="cds.evm.model.05.1050"/>
    </source>
</evidence>
<reference evidence="2" key="1">
    <citation type="submission" date="2018-11" db="EMBL/GenBank/DDBJ databases">
        <authorList>
            <person name="Grassa J C."/>
        </authorList>
    </citation>
    <scope>NUCLEOTIDE SEQUENCE [LARGE SCALE GENOMIC DNA]</scope>
</reference>
<dbReference type="AlphaFoldDB" id="A0A803PJT1"/>
<feature type="coiled-coil region" evidence="1">
    <location>
        <begin position="250"/>
        <end position="284"/>
    </location>
</feature>
<dbReference type="Proteomes" id="UP000596661">
    <property type="component" value="Chromosome 5"/>
</dbReference>